<accession>A0A9C6SHR5</accession>
<dbReference type="InterPro" id="IPR008753">
    <property type="entry name" value="Peptidase_M13_N"/>
</dbReference>
<keyword evidence="3" id="KW-0175">Coiled coil</keyword>
<evidence type="ECO:0000256" key="3">
    <source>
        <dbReference type="SAM" id="Coils"/>
    </source>
</evidence>
<protein>
    <submittedName>
        <fullName evidence="8">Uncharacterized protein LOC100650573 isoform X2</fullName>
    </submittedName>
</protein>
<dbReference type="SUPFAM" id="SSF55486">
    <property type="entry name" value="Metalloproteases ('zincins'), catalytic domain"/>
    <property type="match status" value="2"/>
</dbReference>
<evidence type="ECO:0000313" key="8">
    <source>
        <dbReference type="RefSeq" id="XP_048267110.1"/>
    </source>
</evidence>
<feature type="domain" description="Peptidase M13 N-terminal" evidence="6">
    <location>
        <begin position="453"/>
        <end position="691"/>
    </location>
</feature>
<reference evidence="8" key="1">
    <citation type="submission" date="2025-08" db="UniProtKB">
        <authorList>
            <consortium name="RefSeq"/>
        </authorList>
    </citation>
    <scope>IDENTIFICATION</scope>
</reference>
<feature type="region of interest" description="Disordered" evidence="4">
    <location>
        <begin position="233"/>
        <end position="257"/>
    </location>
</feature>
<sequence length="783" mass="91293">MKFTWIIVFLAAIAADVNSILNKSFGLRWLLSVSTEESKIKEERPLCLTQQCKYLANSLRESMNQSVNPCEDFYEYSCGNWPKHNPLPVDENRWNFLIKAERKVDDRLKEIMEEEAKADDLRATKFAKMAFKACLDTDEIERIGLQPLVSTMWRTGGWPLIMEKDEWDQEIYKWQIVDDYYARLTGLNSFHDVQVPMRYLIYNKRSRLSVDTPRLSAKVDRLLDFDEIYVASSEEDDREEGSQEQGSEEWPRSKEDDEFKTLEKKIVKKNINNRTFRGERINEKIETMKKHVIEIQLKEGTKGAIMHAGVGNKRRYVERIVKSWERELIYKSDSLEKSTETNNGKNHERMEDTNNDLYFNDDDNESEGISADQAEYNSGGKIDENDEENDNSNNAASGSGSGDYEWDDEDGNGSGDYERDDDDSSGNGSGDYRDDDNENRDDDDSDNYDETSKKDMEVENKRKMYAEYILNVSIALSEARGVSIPRERLLEDIGDLLKFQIRLLTYIQKYKKALTAELKALQNRYDALKARTENGKINWITKIKDVFATGGMEIPDDYVLTSADGYIKALTKLLDRTPSRIIVNYIHWNFLSKVIHATTKKMRELYYNWDGKVPTRRTNYCVEEMDAVNILGYEYVKRYLPEDVLQAASDTVNDIQREVEYRVKNSTWMDIQVGDIILDKLIYAKKQIEYPKSYRNITIMKEHFRGLSASKSHFENMLSVMRYKKRRNLKTLFSEKDASGAFEERTSGNFNPLLVNTMFSPWQNSIQRTTANFQHLLFDFRQP</sequence>
<keyword evidence="5" id="KW-0732">Signal</keyword>
<evidence type="ECO:0000313" key="7">
    <source>
        <dbReference type="Proteomes" id="UP000835206"/>
    </source>
</evidence>
<feature type="compositionally biased region" description="Basic and acidic residues" evidence="4">
    <location>
        <begin position="336"/>
        <end position="352"/>
    </location>
</feature>
<feature type="signal peptide" evidence="5">
    <location>
        <begin position="1"/>
        <end position="19"/>
    </location>
</feature>
<feature type="domain" description="Peptidase M13 N-terminal" evidence="6">
    <location>
        <begin position="69"/>
        <end position="204"/>
    </location>
</feature>
<evidence type="ECO:0000256" key="4">
    <source>
        <dbReference type="SAM" id="MobiDB-lite"/>
    </source>
</evidence>
<feature type="coiled-coil region" evidence="3">
    <location>
        <begin position="511"/>
        <end position="538"/>
    </location>
</feature>
<dbReference type="PANTHER" id="PTHR11733:SF237">
    <property type="entry name" value="NEPRILYSIN-LIKE 4"/>
    <property type="match status" value="1"/>
</dbReference>
<evidence type="ECO:0000256" key="2">
    <source>
        <dbReference type="ARBA" id="ARBA00007357"/>
    </source>
</evidence>
<dbReference type="Proteomes" id="UP000835206">
    <property type="component" value="Chromosome 12"/>
</dbReference>
<dbReference type="AlphaFoldDB" id="A0A9C6SHR5"/>
<dbReference type="Gene3D" id="1.10.1380.10">
    <property type="entry name" value="Neutral endopeptidase , domain2"/>
    <property type="match status" value="2"/>
</dbReference>
<dbReference type="InterPro" id="IPR042089">
    <property type="entry name" value="Peptidase_M13_dom_2"/>
</dbReference>
<feature type="chain" id="PRO_5038503939" evidence="5">
    <location>
        <begin position="20"/>
        <end position="783"/>
    </location>
</feature>
<proteinExistence type="inferred from homology"/>
<dbReference type="RefSeq" id="XP_048267110.1">
    <property type="nucleotide sequence ID" value="XM_048411153.1"/>
</dbReference>
<dbReference type="Gene3D" id="3.40.390.10">
    <property type="entry name" value="Collagenase (Catalytic Domain)"/>
    <property type="match status" value="2"/>
</dbReference>
<feature type="compositionally biased region" description="Acidic residues" evidence="4">
    <location>
        <begin position="433"/>
        <end position="449"/>
    </location>
</feature>
<gene>
    <name evidence="8" type="primary">LOC100650573</name>
</gene>
<keyword evidence="7" id="KW-1185">Reference proteome</keyword>
<organism evidence="7 8">
    <name type="scientific">Bombus terrestris</name>
    <name type="common">Buff-tailed bumblebee</name>
    <name type="synonym">Apis terrestris</name>
    <dbReference type="NCBI Taxonomy" id="30195"/>
    <lineage>
        <taxon>Eukaryota</taxon>
        <taxon>Metazoa</taxon>
        <taxon>Ecdysozoa</taxon>
        <taxon>Arthropoda</taxon>
        <taxon>Hexapoda</taxon>
        <taxon>Insecta</taxon>
        <taxon>Pterygota</taxon>
        <taxon>Neoptera</taxon>
        <taxon>Endopterygota</taxon>
        <taxon>Hymenoptera</taxon>
        <taxon>Apocrita</taxon>
        <taxon>Aculeata</taxon>
        <taxon>Apoidea</taxon>
        <taxon>Anthophila</taxon>
        <taxon>Apidae</taxon>
        <taxon>Bombus</taxon>
        <taxon>Bombus</taxon>
    </lineage>
</organism>
<dbReference type="PANTHER" id="PTHR11733">
    <property type="entry name" value="ZINC METALLOPROTEASE FAMILY M13 NEPRILYSIN-RELATED"/>
    <property type="match status" value="1"/>
</dbReference>
<dbReference type="GO" id="GO:0004222">
    <property type="term" value="F:metalloendopeptidase activity"/>
    <property type="evidence" value="ECO:0007669"/>
    <property type="project" value="InterPro"/>
</dbReference>
<dbReference type="InterPro" id="IPR000718">
    <property type="entry name" value="Peptidase_M13"/>
</dbReference>
<evidence type="ECO:0000256" key="1">
    <source>
        <dbReference type="ARBA" id="ARBA00004401"/>
    </source>
</evidence>
<dbReference type="GO" id="GO:0005886">
    <property type="term" value="C:plasma membrane"/>
    <property type="evidence" value="ECO:0007669"/>
    <property type="project" value="UniProtKB-SubCell"/>
</dbReference>
<name>A0A9C6SHR5_BOMTE</name>
<evidence type="ECO:0000259" key="6">
    <source>
        <dbReference type="Pfam" id="PF05649"/>
    </source>
</evidence>
<dbReference type="GeneID" id="100650573"/>
<dbReference type="PROSITE" id="PS51885">
    <property type="entry name" value="NEPRILYSIN"/>
    <property type="match status" value="1"/>
</dbReference>
<dbReference type="GO" id="GO:0016485">
    <property type="term" value="P:protein processing"/>
    <property type="evidence" value="ECO:0007669"/>
    <property type="project" value="TreeGrafter"/>
</dbReference>
<feature type="region of interest" description="Disordered" evidence="4">
    <location>
        <begin position="336"/>
        <end position="456"/>
    </location>
</feature>
<comment type="similarity">
    <text evidence="2">Belongs to the peptidase M13 family.</text>
</comment>
<evidence type="ECO:0000256" key="5">
    <source>
        <dbReference type="SAM" id="SignalP"/>
    </source>
</evidence>
<dbReference type="Pfam" id="PF05649">
    <property type="entry name" value="Peptidase_M13_N"/>
    <property type="match status" value="2"/>
</dbReference>
<comment type="subcellular location">
    <subcellularLocation>
        <location evidence="1">Cell membrane</location>
        <topology evidence="1">Single-pass type II membrane protein</topology>
    </subcellularLocation>
</comment>
<dbReference type="InterPro" id="IPR024079">
    <property type="entry name" value="MetalloPept_cat_dom_sf"/>
</dbReference>